<dbReference type="Proteomes" id="UP000033187">
    <property type="component" value="Chromosome 1"/>
</dbReference>
<dbReference type="SUPFAM" id="SSF46785">
    <property type="entry name" value="Winged helix' DNA-binding domain"/>
    <property type="match status" value="1"/>
</dbReference>
<evidence type="ECO:0000313" key="1">
    <source>
        <dbReference type="EMBL" id="CPR18701.1"/>
    </source>
</evidence>
<dbReference type="InterPro" id="IPR036390">
    <property type="entry name" value="WH_DNA-bd_sf"/>
</dbReference>
<accession>A0A0D6JEV3</accession>
<evidence type="ECO:0000313" key="2">
    <source>
        <dbReference type="Proteomes" id="UP000033187"/>
    </source>
</evidence>
<dbReference type="InterPro" id="IPR036388">
    <property type="entry name" value="WH-like_DNA-bd_sf"/>
</dbReference>
<proteinExistence type="predicted"/>
<gene>
    <name evidence="1" type="ORF">YBN1229_v1_1829</name>
</gene>
<dbReference type="AlphaFoldDB" id="A0A0D6JEV3"/>
<dbReference type="InterPro" id="IPR051815">
    <property type="entry name" value="Molybdate_resp_trans_reg"/>
</dbReference>
<dbReference type="KEGG" id="fiy:BN1229_v1_1829"/>
<name>A0A0D6JEV3_9HYPH</name>
<organism evidence="1 2">
    <name type="scientific">Candidatus Filomicrobium marinum</name>
    <dbReference type="NCBI Taxonomy" id="1608628"/>
    <lineage>
        <taxon>Bacteria</taxon>
        <taxon>Pseudomonadati</taxon>
        <taxon>Pseudomonadota</taxon>
        <taxon>Alphaproteobacteria</taxon>
        <taxon>Hyphomicrobiales</taxon>
        <taxon>Hyphomicrobiaceae</taxon>
        <taxon>Filomicrobium</taxon>
    </lineage>
</organism>
<dbReference type="KEGG" id="fil:BN1229_v1_1826"/>
<dbReference type="EMBL" id="LN829119">
    <property type="protein sequence ID" value="CPR18701.1"/>
    <property type="molecule type" value="Genomic_DNA"/>
</dbReference>
<dbReference type="PANTHER" id="PTHR30432:SF1">
    <property type="entry name" value="DNA-BINDING TRANSCRIPTIONAL DUAL REGULATOR MODE"/>
    <property type="match status" value="1"/>
</dbReference>
<reference evidence="2" key="1">
    <citation type="submission" date="2015-02" db="EMBL/GenBank/DDBJ databases">
        <authorList>
            <person name="Chooi Y.-H."/>
        </authorList>
    </citation>
    <scope>NUCLEOTIDE SEQUENCE [LARGE SCALE GENOMIC DNA]</scope>
    <source>
        <strain evidence="2">strain Y</strain>
    </source>
</reference>
<sequence>MFPHGAGTRDRRGTQLSDRRVNAIMWGGYLVPKSLRPARSGEVSKPELFIRLKFSEGSFLGPGKVELLEGIEKYGSIVAAGKAMGMSYKRAWYLADEINEMFEQPVVVKKHGGKAGGGAELTDHGREIVAHYRSVQKLSAEAAATHIRKIRKALRKDGTA</sequence>
<protein>
    <submittedName>
        <fullName evidence="1">Uncharacterized protein</fullName>
    </submittedName>
</protein>
<dbReference type="PANTHER" id="PTHR30432">
    <property type="entry name" value="TRANSCRIPTIONAL REGULATOR MODE"/>
    <property type="match status" value="1"/>
</dbReference>
<keyword evidence="2" id="KW-1185">Reference proteome</keyword>
<dbReference type="Gene3D" id="1.10.10.10">
    <property type="entry name" value="Winged helix-like DNA-binding domain superfamily/Winged helix DNA-binding domain"/>
    <property type="match status" value="1"/>
</dbReference>